<feature type="coiled-coil region" evidence="2">
    <location>
        <begin position="415"/>
        <end position="611"/>
    </location>
</feature>
<keyword evidence="1" id="KW-0677">Repeat</keyword>
<sequence>METSIYPQYQFVGDSRSGVFLFNDGTFFRGKFQNFQFISGTFYNGTKTELLKEDSKERTINEITFQKLRDRQNMNKTALIGENEINFDNKGLITNQTNNQAQIIATPTFIYTGEINNGEMSGKRTLVFNDGGIYSGTFENGRFSGKGVFFLTSGAKMEGQFMNGDFWIGTLYMNKSKSHIISDGKWQEYFGNTNTILDNGHNIQDYQNNKQTKRTDVIVTDAKKATRRVKFVQTQPKALLNTDLFEFSQMMQTLQKSGLQTVLNNSEQLTKTKGHNEQQYNKQQHQIFDQTRKQEPKCTETQKLFEENQKSKQKELKIQDLNELQILQDLQKLQNQQNQQINISQINYIQQLEQQLTTADKERQYQQYVQLQTEIEELKKQNQQLTTNQVKRYSKEQLEQQIQLRVKTETDKQIVNNLKIDLRDKEKLVQTLQVQRDADLAKIQDYQKLFKQQPQIEQLQNDLKCKDDIIKKLQLDFKTQNNVLQNHNVAQNELQSQQIQNAQVKILEQQLKDKQMEINQLKQQYNELTQQNSDKSFNQSQGIQIIRIQSKCDQLQKDLTDKTAEIQKLKDQEKEFCTLMQQNNEKQNDQNVKLKNLITNLLNEQKETEAKVKEMVKVFNDEKKTLLEKHELEMKNPDQYKINLDKAELEQHKVGITEQLTNQFNQQLAAKQQQFESQIQLMSQQNQNTMQQYQQQLQVYQQQLQACQIEKQNIQLNAQQYSVTIQNEAKQWIATETARITTELNNQQQILKDEKQSLELQITQLQSIVDKIPQIVTVNNIVIDLKEFPEDTGQKLVKKLEKQLPKMISANLAEDKNIIVMVKQEDAEETAKIIKKLKIDDKRLNCQIIDQSPNQPVLESVINISISESEAQVKEGQILIDLKEFPEDTAPKLIKTLKKQFPEMITADVMEDLNVLITVKQEDVEETAKTIRRLKILEKRLNCTIVNKNDKKDEKKKANIK</sequence>
<evidence type="ECO:0000256" key="2">
    <source>
        <dbReference type="SAM" id="Coils"/>
    </source>
</evidence>
<dbReference type="EMBL" id="CAXDID020000023">
    <property type="protein sequence ID" value="CAL5988818.1"/>
    <property type="molecule type" value="Genomic_DNA"/>
</dbReference>
<proteinExistence type="predicted"/>
<protein>
    <submittedName>
        <fullName evidence="3">MORN_motif</fullName>
    </submittedName>
</protein>
<dbReference type="InterPro" id="IPR003409">
    <property type="entry name" value="MORN"/>
</dbReference>
<gene>
    <name evidence="3" type="ORF">HINF_LOCUS10556</name>
</gene>
<dbReference type="Gene3D" id="2.20.110.10">
    <property type="entry name" value="Histone H3 K4-specific methyltransferase SET7/9 N-terminal domain"/>
    <property type="match status" value="1"/>
</dbReference>
<evidence type="ECO:0000313" key="4">
    <source>
        <dbReference type="Proteomes" id="UP001642409"/>
    </source>
</evidence>
<feature type="coiled-coil region" evidence="2">
    <location>
        <begin position="361"/>
        <end position="388"/>
    </location>
</feature>
<comment type="caution">
    <text evidence="3">The sequence shown here is derived from an EMBL/GenBank/DDBJ whole genome shotgun (WGS) entry which is preliminary data.</text>
</comment>
<reference evidence="3 4" key="1">
    <citation type="submission" date="2024-07" db="EMBL/GenBank/DDBJ databases">
        <authorList>
            <person name="Akdeniz Z."/>
        </authorList>
    </citation>
    <scope>NUCLEOTIDE SEQUENCE [LARGE SCALE GENOMIC DNA]</scope>
</reference>
<name>A0ABP1HBQ4_9EUKA</name>
<feature type="coiled-coil region" evidence="2">
    <location>
        <begin position="741"/>
        <end position="768"/>
    </location>
</feature>
<keyword evidence="4" id="KW-1185">Reference proteome</keyword>
<keyword evidence="2" id="KW-0175">Coiled coil</keyword>
<accession>A0ABP1HBQ4</accession>
<evidence type="ECO:0000313" key="3">
    <source>
        <dbReference type="EMBL" id="CAL5988818.1"/>
    </source>
</evidence>
<dbReference type="SUPFAM" id="SSF82185">
    <property type="entry name" value="Histone H3 K4-specific methyltransferase SET7/9 N-terminal domain"/>
    <property type="match status" value="1"/>
</dbReference>
<dbReference type="Proteomes" id="UP001642409">
    <property type="component" value="Unassembled WGS sequence"/>
</dbReference>
<dbReference type="SMART" id="SM00698">
    <property type="entry name" value="MORN"/>
    <property type="match status" value="2"/>
</dbReference>
<organism evidence="3 4">
    <name type="scientific">Hexamita inflata</name>
    <dbReference type="NCBI Taxonomy" id="28002"/>
    <lineage>
        <taxon>Eukaryota</taxon>
        <taxon>Metamonada</taxon>
        <taxon>Diplomonadida</taxon>
        <taxon>Hexamitidae</taxon>
        <taxon>Hexamitinae</taxon>
        <taxon>Hexamita</taxon>
    </lineage>
</organism>
<feature type="coiled-coil region" evidence="2">
    <location>
        <begin position="665"/>
        <end position="717"/>
    </location>
</feature>
<evidence type="ECO:0000256" key="1">
    <source>
        <dbReference type="ARBA" id="ARBA00022737"/>
    </source>
</evidence>